<dbReference type="PANTHER" id="PTHR41237:SF1">
    <property type="entry name" value="SMALL RIBOSOMAL SUBUNIT PROTEIN BS21M"/>
    <property type="match status" value="1"/>
</dbReference>
<dbReference type="RefSeq" id="XP_040656774.1">
    <property type="nucleotide sequence ID" value="XM_040801741.1"/>
</dbReference>
<dbReference type="Proteomes" id="UP000076580">
    <property type="component" value="Chromosome 02"/>
</dbReference>
<feature type="compositionally biased region" description="Low complexity" evidence="4">
    <location>
        <begin position="43"/>
        <end position="58"/>
    </location>
</feature>
<evidence type="ECO:0000256" key="2">
    <source>
        <dbReference type="ARBA" id="ARBA00022980"/>
    </source>
</evidence>
<dbReference type="InterPro" id="IPR001911">
    <property type="entry name" value="Ribosomal_bS21"/>
</dbReference>
<sequence length="215" mass="23424">MRFSAAMSTHDSNPSNSRPPAARINPLVGSHAPAQPQVLSNEPSVSTKPSPPSNSSLPLTPPPPPPPPATSEDAGLESSKAQAKQYPYTAADASTPINLDIASIITNKSAAYGLSLGNGDPLSTPQVRTAAVTGRTVFVKDRLTPTSAPTPTIALRVLERMCRDQKVRNKYHSQKFHERKGLRKKRLRSQRWRARFKTGFKATVNRVIELKKQGW</sequence>
<dbReference type="InterPro" id="IPR052837">
    <property type="entry name" value="Mitoribosomal_bS21"/>
</dbReference>
<comment type="caution">
    <text evidence="5">The sequence shown here is derived from an EMBL/GenBank/DDBJ whole genome shotgun (WGS) entry which is preliminary data.</text>
</comment>
<keyword evidence="3" id="KW-0687">Ribonucleoprotein</keyword>
<dbReference type="GO" id="GO:0003735">
    <property type="term" value="F:structural constituent of ribosome"/>
    <property type="evidence" value="ECO:0007669"/>
    <property type="project" value="InterPro"/>
</dbReference>
<gene>
    <name evidence="5" type="ORF">DCS_04431</name>
</gene>
<feature type="compositionally biased region" description="Pro residues" evidence="4">
    <location>
        <begin position="59"/>
        <end position="69"/>
    </location>
</feature>
<name>A0A151GK84_DRECN</name>
<dbReference type="PANTHER" id="PTHR41237">
    <property type="entry name" value="37S RIBOSOMAL PROTEIN MRP21, MITOCHONDRIAL"/>
    <property type="match status" value="1"/>
</dbReference>
<dbReference type="AlphaFoldDB" id="A0A151GK84"/>
<evidence type="ECO:0000256" key="4">
    <source>
        <dbReference type="SAM" id="MobiDB-lite"/>
    </source>
</evidence>
<dbReference type="InParanoid" id="A0A151GK84"/>
<evidence type="ECO:0000313" key="6">
    <source>
        <dbReference type="Proteomes" id="UP000076580"/>
    </source>
</evidence>
<keyword evidence="2" id="KW-0689">Ribosomal protein</keyword>
<dbReference type="Pfam" id="PF01165">
    <property type="entry name" value="Ribosomal_S21"/>
    <property type="match status" value="1"/>
</dbReference>
<organism evidence="5 6">
    <name type="scientific">Drechmeria coniospora</name>
    <name type="common">Nematophagous fungus</name>
    <name type="synonym">Meria coniospora</name>
    <dbReference type="NCBI Taxonomy" id="98403"/>
    <lineage>
        <taxon>Eukaryota</taxon>
        <taxon>Fungi</taxon>
        <taxon>Dikarya</taxon>
        <taxon>Ascomycota</taxon>
        <taxon>Pezizomycotina</taxon>
        <taxon>Sordariomycetes</taxon>
        <taxon>Hypocreomycetidae</taxon>
        <taxon>Hypocreales</taxon>
        <taxon>Ophiocordycipitaceae</taxon>
        <taxon>Drechmeria</taxon>
    </lineage>
</organism>
<evidence type="ECO:0000256" key="1">
    <source>
        <dbReference type="ARBA" id="ARBA00006640"/>
    </source>
</evidence>
<feature type="compositionally biased region" description="Polar residues" evidence="4">
    <location>
        <begin position="1"/>
        <end position="18"/>
    </location>
</feature>
<accession>A0A151GK84</accession>
<dbReference type="GeneID" id="63717074"/>
<protein>
    <recommendedName>
        <fullName evidence="7">Ribosomal protein S21</fullName>
    </recommendedName>
</protein>
<dbReference type="STRING" id="98403.A0A151GK84"/>
<feature type="region of interest" description="Disordered" evidence="4">
    <location>
        <begin position="1"/>
        <end position="87"/>
    </location>
</feature>
<dbReference type="GO" id="GO:0005763">
    <property type="term" value="C:mitochondrial small ribosomal subunit"/>
    <property type="evidence" value="ECO:0007669"/>
    <property type="project" value="TreeGrafter"/>
</dbReference>
<evidence type="ECO:0000256" key="3">
    <source>
        <dbReference type="ARBA" id="ARBA00023274"/>
    </source>
</evidence>
<keyword evidence="6" id="KW-1185">Reference proteome</keyword>
<reference evidence="5 6" key="1">
    <citation type="journal article" date="2016" name="Sci. Rep.">
        <title>Insights into Adaptations to a Near-Obligate Nematode Endoparasitic Lifestyle from the Finished Genome of Drechmeria coniospora.</title>
        <authorList>
            <person name="Zhang L."/>
            <person name="Zhou Z."/>
            <person name="Guo Q."/>
            <person name="Fokkens L."/>
            <person name="Miskei M."/>
            <person name="Pocsi I."/>
            <person name="Zhang W."/>
            <person name="Chen M."/>
            <person name="Wang L."/>
            <person name="Sun Y."/>
            <person name="Donzelli B.G."/>
            <person name="Gibson D.M."/>
            <person name="Nelson D.R."/>
            <person name="Luo J.G."/>
            <person name="Rep M."/>
            <person name="Liu H."/>
            <person name="Yang S."/>
            <person name="Wang J."/>
            <person name="Krasnoff S.B."/>
            <person name="Xu Y."/>
            <person name="Molnar I."/>
            <person name="Lin M."/>
        </authorList>
    </citation>
    <scope>NUCLEOTIDE SEQUENCE [LARGE SCALE GENOMIC DNA]</scope>
    <source>
        <strain evidence="5 6">ARSEF 6962</strain>
    </source>
</reference>
<dbReference type="GO" id="GO:0070124">
    <property type="term" value="P:mitochondrial translational initiation"/>
    <property type="evidence" value="ECO:0007669"/>
    <property type="project" value="TreeGrafter"/>
</dbReference>
<dbReference type="EMBL" id="LAYC01000002">
    <property type="protein sequence ID" value="KYK57422.1"/>
    <property type="molecule type" value="Genomic_DNA"/>
</dbReference>
<comment type="similarity">
    <text evidence="1">Belongs to the bacterial ribosomal protein bS21 family.</text>
</comment>
<evidence type="ECO:0000313" key="5">
    <source>
        <dbReference type="EMBL" id="KYK57422.1"/>
    </source>
</evidence>
<evidence type="ECO:0008006" key="7">
    <source>
        <dbReference type="Google" id="ProtNLM"/>
    </source>
</evidence>
<proteinExistence type="inferred from homology"/>